<dbReference type="AlphaFoldDB" id="A0A015X2N0"/>
<comment type="caution">
    <text evidence="2">The sequence shown here is derived from an EMBL/GenBank/DDBJ whole genome shotgun (WGS) entry which is preliminary data.</text>
</comment>
<evidence type="ECO:0000313" key="2">
    <source>
        <dbReference type="EMBL" id="EXZ28390.1"/>
    </source>
</evidence>
<keyword evidence="1" id="KW-0812">Transmembrane</keyword>
<reference evidence="2 3" key="1">
    <citation type="submission" date="2014-02" db="EMBL/GenBank/DDBJ databases">
        <authorList>
            <person name="Sears C."/>
            <person name="Carroll K."/>
            <person name="Sack B.R."/>
            <person name="Qadri F."/>
            <person name="Myers L.L."/>
            <person name="Chung G.-T."/>
            <person name="Escheverria P."/>
            <person name="Fraser C.M."/>
            <person name="Sadzewicz L."/>
            <person name="Shefchek K.A."/>
            <person name="Tallon L."/>
            <person name="Das S.P."/>
            <person name="Daugherty S."/>
            <person name="Mongodin E.F."/>
        </authorList>
    </citation>
    <scope>NUCLEOTIDE SEQUENCE [LARGE SCALE GENOMIC DNA]</scope>
    <source>
        <strain evidence="2 3">S36L11</strain>
    </source>
</reference>
<keyword evidence="1" id="KW-1133">Transmembrane helix</keyword>
<evidence type="ECO:0000313" key="3">
    <source>
        <dbReference type="Proteomes" id="UP000022082"/>
    </source>
</evidence>
<accession>A0A015X2N0</accession>
<organism evidence="2 3">
    <name type="scientific">Bacteroides fragilis str. S36L11</name>
    <dbReference type="NCBI Taxonomy" id="1339327"/>
    <lineage>
        <taxon>Bacteria</taxon>
        <taxon>Pseudomonadati</taxon>
        <taxon>Bacteroidota</taxon>
        <taxon>Bacteroidia</taxon>
        <taxon>Bacteroidales</taxon>
        <taxon>Bacteroidaceae</taxon>
        <taxon>Bacteroides</taxon>
    </lineage>
</organism>
<dbReference type="EMBL" id="JGDJ01000217">
    <property type="protein sequence ID" value="EXZ28390.1"/>
    <property type="molecule type" value="Genomic_DNA"/>
</dbReference>
<keyword evidence="1" id="KW-0472">Membrane</keyword>
<name>A0A015X2N0_BACFG</name>
<protein>
    <submittedName>
        <fullName evidence="2">Uncharacterized protein</fullName>
    </submittedName>
</protein>
<proteinExistence type="predicted"/>
<dbReference type="Proteomes" id="UP000022082">
    <property type="component" value="Unassembled WGS sequence"/>
</dbReference>
<sequence length="54" mass="6161">MILHYLKIVFRQMAKRKAQTAISILGITAGLLCFSVCNYYNRIFSTGNKDLATY</sequence>
<feature type="transmembrane region" description="Helical" evidence="1">
    <location>
        <begin position="21"/>
        <end position="41"/>
    </location>
</feature>
<feature type="non-terminal residue" evidence="2">
    <location>
        <position position="54"/>
    </location>
</feature>
<gene>
    <name evidence="2" type="ORF">M136_2415</name>
</gene>
<evidence type="ECO:0000256" key="1">
    <source>
        <dbReference type="SAM" id="Phobius"/>
    </source>
</evidence>